<evidence type="ECO:0000259" key="1">
    <source>
        <dbReference type="Pfam" id="PF12680"/>
    </source>
</evidence>
<dbReference type="InterPro" id="IPR037401">
    <property type="entry name" value="SnoaL-like"/>
</dbReference>
<dbReference type="SUPFAM" id="SSF54427">
    <property type="entry name" value="NTF2-like"/>
    <property type="match status" value="1"/>
</dbReference>
<accession>A0A1L7RCY6</accession>
<dbReference type="InterPro" id="IPR032710">
    <property type="entry name" value="NTF2-like_dom_sf"/>
</dbReference>
<sequence>MEALSDRELESIVARFFVAENARDWRAYATFLHPQVEWTLIDGSRERKIVGKERYLRAIKSAYANSATTFRCVEAMSDRERRLIATMLVNDDGERSLDVFVIEDGLIRREWEFPLGRR</sequence>
<dbReference type="Pfam" id="PF12680">
    <property type="entry name" value="SnoaL_2"/>
    <property type="match status" value="1"/>
</dbReference>
<dbReference type="EMBL" id="LK995523">
    <property type="protein sequence ID" value="CED91781.1"/>
    <property type="molecule type" value="Genomic_DNA"/>
</dbReference>
<dbReference type="Gene3D" id="3.10.450.50">
    <property type="match status" value="1"/>
</dbReference>
<protein>
    <recommendedName>
        <fullName evidence="1">SnoaL-like domain-containing protein</fullName>
    </recommendedName>
</protein>
<dbReference type="RefSeq" id="WP_244671637.1">
    <property type="nucleotide sequence ID" value="NZ_LK995523.1"/>
</dbReference>
<reference evidence="2" key="1">
    <citation type="submission" date="2014-07" db="EMBL/GenBank/DDBJ databases">
        <authorList>
            <person name="Zhang J.E."/>
            <person name="Yang H."/>
            <person name="Guo J."/>
            <person name="Deng Z."/>
            <person name="Luo H."/>
            <person name="Luo M."/>
            <person name="Zhao B."/>
        </authorList>
    </citation>
    <scope>NUCLEOTIDE SEQUENCE</scope>
    <source>
        <strain evidence="2">AM4</strain>
    </source>
</reference>
<dbReference type="AlphaFoldDB" id="A0A1L7RCY6"/>
<organism evidence="2">
    <name type="scientific">Actinomyces succiniciruminis</name>
    <dbReference type="NCBI Taxonomy" id="1522002"/>
    <lineage>
        <taxon>Bacteria</taxon>
        <taxon>Bacillati</taxon>
        <taxon>Actinomycetota</taxon>
        <taxon>Actinomycetes</taxon>
        <taxon>Actinomycetales</taxon>
        <taxon>Actinomycetaceae</taxon>
        <taxon>Actinomyces</taxon>
    </lineage>
</organism>
<gene>
    <name evidence="2" type="ORF">AAM4_1949</name>
</gene>
<name>A0A1L7RCY6_9ACTO</name>
<feature type="domain" description="SnoaL-like" evidence="1">
    <location>
        <begin position="13"/>
        <end position="109"/>
    </location>
</feature>
<evidence type="ECO:0000313" key="2">
    <source>
        <dbReference type="EMBL" id="CED91781.1"/>
    </source>
</evidence>
<proteinExistence type="predicted"/>